<dbReference type="NCBIfam" id="TIGR00051">
    <property type="entry name" value="YbgC/FadM family acyl-CoA thioesterase"/>
    <property type="match status" value="1"/>
</dbReference>
<organism evidence="3 4">
    <name type="scientific">Chengkuizengella marina</name>
    <dbReference type="NCBI Taxonomy" id="2507566"/>
    <lineage>
        <taxon>Bacteria</taxon>
        <taxon>Bacillati</taxon>
        <taxon>Bacillota</taxon>
        <taxon>Bacilli</taxon>
        <taxon>Bacillales</taxon>
        <taxon>Paenibacillaceae</taxon>
        <taxon>Chengkuizengella</taxon>
    </lineage>
</organism>
<dbReference type="PIRSF" id="PIRSF003230">
    <property type="entry name" value="YbgC"/>
    <property type="match status" value="1"/>
</dbReference>
<dbReference type="GO" id="GO:0047617">
    <property type="term" value="F:fatty acyl-CoA hydrolase activity"/>
    <property type="evidence" value="ECO:0007669"/>
    <property type="project" value="TreeGrafter"/>
</dbReference>
<dbReference type="InterPro" id="IPR029069">
    <property type="entry name" value="HotDog_dom_sf"/>
</dbReference>
<dbReference type="InterPro" id="IPR050563">
    <property type="entry name" value="4-hydroxybenzoyl-CoA_TE"/>
</dbReference>
<reference evidence="3 4" key="1">
    <citation type="submission" date="2019-01" db="EMBL/GenBank/DDBJ databases">
        <title>Chengkuizengella sp. nov., isolated from deep-sea sediment of East Pacific Ocean.</title>
        <authorList>
            <person name="Yang J."/>
            <person name="Lai Q."/>
            <person name="Shao Z."/>
        </authorList>
    </citation>
    <scope>NUCLEOTIDE SEQUENCE [LARGE SCALE GENOMIC DNA]</scope>
    <source>
        <strain evidence="3 4">YPA3-1-1</strain>
    </source>
</reference>
<comment type="similarity">
    <text evidence="1">Belongs to the 4-hydroxybenzoyl-CoA thioesterase family.</text>
</comment>
<dbReference type="InterPro" id="IPR008272">
    <property type="entry name" value="HB-CoA_thioesterase_AS"/>
</dbReference>
<dbReference type="OrthoDB" id="9800856at2"/>
<accession>A0A6N9PXP1</accession>
<dbReference type="Pfam" id="PF13279">
    <property type="entry name" value="4HBT_2"/>
    <property type="match status" value="1"/>
</dbReference>
<evidence type="ECO:0000313" key="3">
    <source>
        <dbReference type="EMBL" id="NBI28281.1"/>
    </source>
</evidence>
<name>A0A6N9PXP1_9BACL</name>
<comment type="caution">
    <text evidence="3">The sequence shown here is derived from an EMBL/GenBank/DDBJ whole genome shotgun (WGS) entry which is preliminary data.</text>
</comment>
<keyword evidence="4" id="KW-1185">Reference proteome</keyword>
<dbReference type="SUPFAM" id="SSF54637">
    <property type="entry name" value="Thioesterase/thiol ester dehydrase-isomerase"/>
    <property type="match status" value="1"/>
</dbReference>
<dbReference type="PANTHER" id="PTHR31793">
    <property type="entry name" value="4-HYDROXYBENZOYL-COA THIOESTERASE FAMILY MEMBER"/>
    <property type="match status" value="1"/>
</dbReference>
<dbReference type="AlphaFoldDB" id="A0A6N9PXP1"/>
<dbReference type="Gene3D" id="3.10.129.10">
    <property type="entry name" value="Hotdog Thioesterase"/>
    <property type="match status" value="1"/>
</dbReference>
<evidence type="ECO:0000313" key="4">
    <source>
        <dbReference type="Proteomes" id="UP000448943"/>
    </source>
</evidence>
<dbReference type="InterPro" id="IPR006684">
    <property type="entry name" value="YbgC/YbaW"/>
</dbReference>
<dbReference type="RefSeq" id="WP_160645062.1">
    <property type="nucleotide sequence ID" value="NZ_SIJB01000012.1"/>
</dbReference>
<dbReference type="EMBL" id="SIJB01000012">
    <property type="protein sequence ID" value="NBI28281.1"/>
    <property type="molecule type" value="Genomic_DNA"/>
</dbReference>
<evidence type="ECO:0000256" key="2">
    <source>
        <dbReference type="ARBA" id="ARBA00022801"/>
    </source>
</evidence>
<evidence type="ECO:0000256" key="1">
    <source>
        <dbReference type="ARBA" id="ARBA00005953"/>
    </source>
</evidence>
<dbReference type="Proteomes" id="UP000448943">
    <property type="component" value="Unassembled WGS sequence"/>
</dbReference>
<dbReference type="CDD" id="cd00586">
    <property type="entry name" value="4HBT"/>
    <property type="match status" value="1"/>
</dbReference>
<keyword evidence="2" id="KW-0378">Hydrolase</keyword>
<dbReference type="PANTHER" id="PTHR31793:SF27">
    <property type="entry name" value="NOVEL THIOESTERASE SUPERFAMILY DOMAIN AND SAPOSIN A-TYPE DOMAIN CONTAINING PROTEIN (0610012H03RIK)"/>
    <property type="match status" value="1"/>
</dbReference>
<dbReference type="PROSITE" id="PS01328">
    <property type="entry name" value="4HBCOA_THIOESTERASE"/>
    <property type="match status" value="1"/>
</dbReference>
<gene>
    <name evidence="3" type="ORF">ERL59_04840</name>
</gene>
<protein>
    <submittedName>
        <fullName evidence="3">Acyl-CoA thioesterase</fullName>
    </submittedName>
</protein>
<proteinExistence type="inferred from homology"/>
<sequence>METTEWLKHSVRVRYQETDQMGVVHHGNYLNWFEIGRTEYVREMGYSYSEIEKLGLYLPVVDVQMSFRKPAKYDDVIDIYTKVVEFTNKKIIFEVEVKKGDDLLVTGKTVHVWLNAEWRTVRLDEVAPELYERLTKGAVIDKVK</sequence>